<comment type="caution">
    <text evidence="2">The sequence shown here is derived from an EMBL/GenBank/DDBJ whole genome shotgun (WGS) entry which is preliminary data.</text>
</comment>
<evidence type="ECO:0000313" key="3">
    <source>
        <dbReference type="Proteomes" id="UP000246635"/>
    </source>
</evidence>
<evidence type="ECO:0000259" key="1">
    <source>
        <dbReference type="Pfam" id="PF06722"/>
    </source>
</evidence>
<organism evidence="2 3">
    <name type="scientific">Paenibacillus cellulosilyticus</name>
    <dbReference type="NCBI Taxonomy" id="375489"/>
    <lineage>
        <taxon>Bacteria</taxon>
        <taxon>Bacillati</taxon>
        <taxon>Bacillota</taxon>
        <taxon>Bacilli</taxon>
        <taxon>Bacillales</taxon>
        <taxon>Paenibacillaceae</taxon>
        <taxon>Paenibacillus</taxon>
    </lineage>
</organism>
<dbReference type="OrthoDB" id="9805366at2"/>
<evidence type="ECO:0000313" key="2">
    <source>
        <dbReference type="EMBL" id="PWW03221.1"/>
    </source>
</evidence>
<keyword evidence="3" id="KW-1185">Reference proteome</keyword>
<feature type="domain" description="Erythromycin biosynthesis protein CIII-like C-terminal" evidence="1">
    <location>
        <begin position="273"/>
        <end position="369"/>
    </location>
</feature>
<dbReference type="SUPFAM" id="SSF53756">
    <property type="entry name" value="UDP-Glycosyltransferase/glycogen phosphorylase"/>
    <property type="match status" value="1"/>
</dbReference>
<dbReference type="InterPro" id="IPR010610">
    <property type="entry name" value="EryCIII-like_C"/>
</dbReference>
<reference evidence="2 3" key="1">
    <citation type="submission" date="2018-05" db="EMBL/GenBank/DDBJ databases">
        <title>Genomic Encyclopedia of Type Strains, Phase III (KMG-III): the genomes of soil and plant-associated and newly described type strains.</title>
        <authorList>
            <person name="Whitman W."/>
        </authorList>
    </citation>
    <scope>NUCLEOTIDE SEQUENCE [LARGE SCALE GENOMIC DNA]</scope>
    <source>
        <strain evidence="2 3">CECT 5696</strain>
    </source>
</reference>
<dbReference type="EMBL" id="QGTQ01000007">
    <property type="protein sequence ID" value="PWW03221.1"/>
    <property type="molecule type" value="Genomic_DNA"/>
</dbReference>
<dbReference type="Proteomes" id="UP000246635">
    <property type="component" value="Unassembled WGS sequence"/>
</dbReference>
<dbReference type="AlphaFoldDB" id="A0A2V2YU56"/>
<dbReference type="Gene3D" id="3.40.50.2000">
    <property type="entry name" value="Glycogen Phosphorylase B"/>
    <property type="match status" value="2"/>
</dbReference>
<gene>
    <name evidence="2" type="ORF">DFQ01_107118</name>
</gene>
<dbReference type="RefSeq" id="WP_110044114.1">
    <property type="nucleotide sequence ID" value="NZ_CP054612.1"/>
</dbReference>
<protein>
    <submittedName>
        <fullName evidence="2">UDP:flavonoid glycosyltransferase YjiC (YdhE family)</fullName>
    </submittedName>
</protein>
<accession>A0A2V2YU56</accession>
<proteinExistence type="predicted"/>
<keyword evidence="2" id="KW-0808">Transferase</keyword>
<name>A0A2V2YU56_9BACL</name>
<sequence length="401" mass="44880">MSRRVFIGLSGGLGPVMRTLPIADKHREAGDKVAFSIYDEHAATYLQSRGFEHLVDDDPVMPDLALTLPRGKTFYHLDHYYASLGLLDPIFVRSWIRHRIAMLEEFRPELVYADLSPHTIIAARYLGIPVASIVQACFHPNGKSLHYWEEHPRNISKVTPIINCVLEELGLPAIQKMEQLMVGDVTIVPSIPELDSIGSDYIHYVGPIGKDGLPFPSPRSVGACPDVIVYAGRLKDTSGDSGLRLIRLVQDAFRDRPERVALVYTGKLPVETAKAMPESITRVERFEQSWLSQAKLYIHHGGHGSCLSSIMQAIPSLIVPTHSEREYNARRLCELGGGEYVMPDTCLPSHFYALARHVMEDSYRHRLFQLNSAVEARQYGGAEQAYRIARSLRNQLAGGSR</sequence>
<dbReference type="GO" id="GO:0016757">
    <property type="term" value="F:glycosyltransferase activity"/>
    <property type="evidence" value="ECO:0007669"/>
    <property type="project" value="UniProtKB-ARBA"/>
</dbReference>
<dbReference type="Pfam" id="PF06722">
    <property type="entry name" value="EryCIII-like_C"/>
    <property type="match status" value="1"/>
</dbReference>